<reference evidence="13 15" key="2">
    <citation type="submission" date="2018-07" db="EMBL/GenBank/DDBJ databases">
        <title>Complete genome of the Arcobacter bivalviorum type strain LMG 26154.</title>
        <authorList>
            <person name="Miller W.G."/>
            <person name="Yee E."/>
            <person name="Bono J.L."/>
        </authorList>
    </citation>
    <scope>NUCLEOTIDE SEQUENCE [LARGE SCALE GENOMIC DNA]</scope>
    <source>
        <strain evidence="13 15">LMG 26154</strain>
    </source>
</reference>
<evidence type="ECO:0000259" key="11">
    <source>
        <dbReference type="Pfam" id="PF00593"/>
    </source>
</evidence>
<dbReference type="RefSeq" id="WP_114839262.1">
    <property type="nucleotide sequence ID" value="NZ_CP031217.1"/>
</dbReference>
<evidence type="ECO:0000256" key="8">
    <source>
        <dbReference type="PROSITE-ProRule" id="PRU01360"/>
    </source>
</evidence>
<dbReference type="Gene3D" id="2.40.170.20">
    <property type="entry name" value="TonB-dependent receptor, beta-barrel domain"/>
    <property type="match status" value="1"/>
</dbReference>
<dbReference type="Proteomes" id="UP000253850">
    <property type="component" value="Chromosome"/>
</dbReference>
<evidence type="ECO:0000313" key="14">
    <source>
        <dbReference type="EMBL" id="RXK10641.1"/>
    </source>
</evidence>
<keyword evidence="5 9" id="KW-0798">TonB box</keyword>
<dbReference type="GO" id="GO:0009279">
    <property type="term" value="C:cell outer membrane"/>
    <property type="evidence" value="ECO:0007669"/>
    <property type="project" value="UniProtKB-SubCell"/>
</dbReference>
<keyword evidence="14" id="KW-0675">Receptor</keyword>
<evidence type="ECO:0000256" key="1">
    <source>
        <dbReference type="ARBA" id="ARBA00004571"/>
    </source>
</evidence>
<dbReference type="AlphaFoldDB" id="A0AAX2AD79"/>
<feature type="signal peptide" evidence="10">
    <location>
        <begin position="1"/>
        <end position="22"/>
    </location>
</feature>
<dbReference type="Gene3D" id="2.170.130.10">
    <property type="entry name" value="TonB-dependent receptor, plug domain"/>
    <property type="match status" value="1"/>
</dbReference>
<evidence type="ECO:0000256" key="6">
    <source>
        <dbReference type="ARBA" id="ARBA00023136"/>
    </source>
</evidence>
<dbReference type="GO" id="GO:0015344">
    <property type="term" value="F:siderophore uptake transmembrane transporter activity"/>
    <property type="evidence" value="ECO:0007669"/>
    <property type="project" value="TreeGrafter"/>
</dbReference>
<evidence type="ECO:0000256" key="2">
    <source>
        <dbReference type="ARBA" id="ARBA00022448"/>
    </source>
</evidence>
<dbReference type="EMBL" id="CP031217">
    <property type="protein sequence ID" value="AXH12433.1"/>
    <property type="molecule type" value="Genomic_DNA"/>
</dbReference>
<sequence>MQKQKACLSVVASLFLATNLYSQTEQLSTIKVTSSYLNSNEKTATFSTEIYTKDEIEKSKSKDVYDFLNSQTSINIAPNYGNTFTQMIDLRGYGIGSGYQNVVVTVNGRKLNNVDMQSQLLSAIPISSIEKIEIIKGSGSVQYGDGANAGVINIITNGKNENYIMAHIGNDDTKGGTLSLGFNNQDLIINALVDYSSTNGTREDSLNNKDSNHNRNRKFEVIYFPTEKLELRAGRVLSDMRLKYAGPLTKDEYKDNPNHSSNLNEQYLNNYVTTLGSTYNFNDNYSLDINYSDEDKLSRFSSGWQSNYEYESFNASLNIKQNDYSVVVGVDSFDGDRISSADITNKTNKALFVSADYQVLNDLKVSAGLRREKVEYEYKPTAGDSLSNDEYLNAYDIGVNYSLSNSSSIFANYNRSYQAPDIDRFFKTDWMTGITSFNGLIKPMKVKNYTVGYTNIQKNNKLKISLFRSDLTNEIYLEPINYVNTNIDKSHKYGLEVFDKYLINENLYASINYSYIISKIDREDEGNGAYDGKDLPGVSKHNLTLNLGYTYKRLNTILSYTYRSNAYAANDFENNFDQKQEAYKSTDLSVSYNFNNIEVFAKVQNLFDEDNGLWISDDRIYPVNFERTYYAGIKYKF</sequence>
<dbReference type="InterPro" id="IPR012910">
    <property type="entry name" value="Plug_dom"/>
</dbReference>
<protein>
    <submittedName>
        <fullName evidence="14">TonB-dependent receptor</fullName>
    </submittedName>
    <submittedName>
        <fullName evidence="13">TonB-dependent siderophore receptor</fullName>
    </submittedName>
</protein>
<feature type="chain" id="PRO_5044718560" evidence="10">
    <location>
        <begin position="23"/>
        <end position="637"/>
    </location>
</feature>
<dbReference type="PANTHER" id="PTHR30069">
    <property type="entry name" value="TONB-DEPENDENT OUTER MEMBRANE RECEPTOR"/>
    <property type="match status" value="1"/>
</dbReference>
<dbReference type="PROSITE" id="PS52016">
    <property type="entry name" value="TONB_DEPENDENT_REC_3"/>
    <property type="match status" value="1"/>
</dbReference>
<keyword evidence="3 8" id="KW-1134">Transmembrane beta strand</keyword>
<evidence type="ECO:0000313" key="13">
    <source>
        <dbReference type="EMBL" id="AXH12433.1"/>
    </source>
</evidence>
<keyword evidence="4 8" id="KW-0812">Transmembrane</keyword>
<accession>A0AAX2AD79</accession>
<comment type="subcellular location">
    <subcellularLocation>
        <location evidence="1 8">Cell outer membrane</location>
        <topology evidence="1 8">Multi-pass membrane protein</topology>
    </subcellularLocation>
</comment>
<keyword evidence="2 8" id="KW-0813">Transport</keyword>
<keyword evidence="10" id="KW-0732">Signal</keyword>
<dbReference type="Pfam" id="PF00593">
    <property type="entry name" value="TonB_dep_Rec_b-barrel"/>
    <property type="match status" value="1"/>
</dbReference>
<keyword evidence="6 8" id="KW-0472">Membrane</keyword>
<evidence type="ECO:0000256" key="9">
    <source>
        <dbReference type="RuleBase" id="RU003357"/>
    </source>
</evidence>
<dbReference type="SUPFAM" id="SSF56935">
    <property type="entry name" value="Porins"/>
    <property type="match status" value="1"/>
</dbReference>
<name>A0AAX2AD79_9BACT</name>
<keyword evidence="7 8" id="KW-0998">Cell outer membrane</keyword>
<feature type="domain" description="TonB-dependent receptor-like beta-barrel" evidence="11">
    <location>
        <begin position="207"/>
        <end position="606"/>
    </location>
</feature>
<evidence type="ECO:0000256" key="4">
    <source>
        <dbReference type="ARBA" id="ARBA00022692"/>
    </source>
</evidence>
<proteinExistence type="inferred from homology"/>
<dbReference type="InterPro" id="IPR000531">
    <property type="entry name" value="Beta-barrel_TonB"/>
</dbReference>
<feature type="domain" description="TonB-dependent receptor plug" evidence="12">
    <location>
        <begin position="42"/>
        <end position="151"/>
    </location>
</feature>
<dbReference type="Pfam" id="PF07715">
    <property type="entry name" value="Plug"/>
    <property type="match status" value="1"/>
</dbReference>
<comment type="similarity">
    <text evidence="8 9">Belongs to the TonB-dependent receptor family.</text>
</comment>
<evidence type="ECO:0000256" key="5">
    <source>
        <dbReference type="ARBA" id="ARBA00023077"/>
    </source>
</evidence>
<dbReference type="EMBL" id="PDKM01000002">
    <property type="protein sequence ID" value="RXK10641.1"/>
    <property type="molecule type" value="Genomic_DNA"/>
</dbReference>
<keyword evidence="16" id="KW-1185">Reference proteome</keyword>
<dbReference type="GO" id="GO:0044718">
    <property type="term" value="P:siderophore transmembrane transport"/>
    <property type="evidence" value="ECO:0007669"/>
    <property type="project" value="TreeGrafter"/>
</dbReference>
<dbReference type="PANTHER" id="PTHR30069:SF27">
    <property type="entry name" value="BLL4766 PROTEIN"/>
    <property type="match status" value="1"/>
</dbReference>
<dbReference type="KEGG" id="hbv:ABIV_1438"/>
<gene>
    <name evidence="13" type="ORF">ABIV_1438</name>
    <name evidence="14" type="ORF">CRV05_05005</name>
</gene>
<dbReference type="InterPro" id="IPR039426">
    <property type="entry name" value="TonB-dep_rcpt-like"/>
</dbReference>
<evidence type="ECO:0000259" key="12">
    <source>
        <dbReference type="Pfam" id="PF07715"/>
    </source>
</evidence>
<organism evidence="14 16">
    <name type="scientific">Halarcobacter bivalviorum</name>
    <dbReference type="NCBI Taxonomy" id="663364"/>
    <lineage>
        <taxon>Bacteria</taxon>
        <taxon>Pseudomonadati</taxon>
        <taxon>Campylobacterota</taxon>
        <taxon>Epsilonproteobacteria</taxon>
        <taxon>Campylobacterales</taxon>
        <taxon>Arcobacteraceae</taxon>
        <taxon>Halarcobacter</taxon>
    </lineage>
</organism>
<dbReference type="InterPro" id="IPR037066">
    <property type="entry name" value="Plug_dom_sf"/>
</dbReference>
<dbReference type="Proteomes" id="UP000289193">
    <property type="component" value="Unassembled WGS sequence"/>
</dbReference>
<evidence type="ECO:0000256" key="7">
    <source>
        <dbReference type="ARBA" id="ARBA00023237"/>
    </source>
</evidence>
<evidence type="ECO:0000256" key="3">
    <source>
        <dbReference type="ARBA" id="ARBA00022452"/>
    </source>
</evidence>
<evidence type="ECO:0000313" key="15">
    <source>
        <dbReference type="Proteomes" id="UP000253850"/>
    </source>
</evidence>
<evidence type="ECO:0000256" key="10">
    <source>
        <dbReference type="SAM" id="SignalP"/>
    </source>
</evidence>
<reference evidence="14 16" key="1">
    <citation type="submission" date="2017-10" db="EMBL/GenBank/DDBJ databases">
        <title>Genomics of the genus Arcobacter.</title>
        <authorList>
            <person name="Perez-Cataluna A."/>
            <person name="Figueras M.J."/>
        </authorList>
    </citation>
    <scope>NUCLEOTIDE SEQUENCE [LARGE SCALE GENOMIC DNA]</scope>
    <source>
        <strain evidence="14 16">CECT 7835</strain>
    </source>
</reference>
<dbReference type="InterPro" id="IPR036942">
    <property type="entry name" value="Beta-barrel_TonB_sf"/>
</dbReference>
<evidence type="ECO:0000313" key="16">
    <source>
        <dbReference type="Proteomes" id="UP000289193"/>
    </source>
</evidence>